<dbReference type="KEGG" id="tsig:D6T69_00490"/>
<protein>
    <submittedName>
        <fullName evidence="1">Uncharacterized protein</fullName>
    </submittedName>
</protein>
<proteinExistence type="predicted"/>
<sequence>MKSETEQFIIENFKESKDFLIKFYGTEVPLFYEKYKRAQGCNPSINLFKSLFIFPLHGFEEVKYKSDRTQYFDAARPSMLEMSDDLFSGLAPCEAVTLISPLNYIGIDGCGGDFFANFSSVDESIYHTWEEYDGFSLIKDTLSSMIERASNPVKELYQLMLVEYKNEIENFTYCKAEDQFDLVNLEMGLGMSDLALLIYSGNKKNDIHLTYSQDYFEYYFNDPKSEYFNFDNAVSILNSKLAMVYYSFYFARKKKKLKKLLNVTTKVKGQNLKFLRNYFEKIIDTKWEKSEGIYIAKKDFKPRN</sequence>
<evidence type="ECO:0000313" key="2">
    <source>
        <dbReference type="Proteomes" id="UP000274593"/>
    </source>
</evidence>
<keyword evidence="2" id="KW-1185">Reference proteome</keyword>
<organism evidence="1 2">
    <name type="scientific">Tenacibaculum singaporense</name>
    <dbReference type="NCBI Taxonomy" id="2358479"/>
    <lineage>
        <taxon>Bacteria</taxon>
        <taxon>Pseudomonadati</taxon>
        <taxon>Bacteroidota</taxon>
        <taxon>Flavobacteriia</taxon>
        <taxon>Flavobacteriales</taxon>
        <taxon>Flavobacteriaceae</taxon>
        <taxon>Tenacibaculum</taxon>
    </lineage>
</organism>
<name>A0A3S8R2K0_9FLAO</name>
<evidence type="ECO:0000313" key="1">
    <source>
        <dbReference type="EMBL" id="AZJ34083.1"/>
    </source>
</evidence>
<gene>
    <name evidence="1" type="ORF">D6T69_00490</name>
</gene>
<dbReference type="Proteomes" id="UP000274593">
    <property type="component" value="Chromosome"/>
</dbReference>
<dbReference type="AlphaFoldDB" id="A0A3S8R2K0"/>
<reference evidence="1 2" key="1">
    <citation type="submission" date="2018-09" db="EMBL/GenBank/DDBJ databases">
        <title>Insights into the microbiota of Asian seabass (Lates calcarifer) with tenacibaculosis symptoms and description of sp. nov. Tenacibaculum singaporense.</title>
        <authorList>
            <person name="Miyake S."/>
            <person name="Soh M."/>
            <person name="Azman M.N."/>
            <person name="Ngoh S.Y."/>
            <person name="Orban L."/>
        </authorList>
    </citation>
    <scope>NUCLEOTIDE SEQUENCE [LARGE SCALE GENOMIC DNA]</scope>
    <source>
        <strain evidence="1 2">DSM 106434</strain>
    </source>
</reference>
<dbReference type="EMBL" id="CP032548">
    <property type="protein sequence ID" value="AZJ34083.1"/>
    <property type="molecule type" value="Genomic_DNA"/>
</dbReference>
<accession>A0A3S8R2K0</accession>
<dbReference type="RefSeq" id="WP_125065943.1">
    <property type="nucleotide sequence ID" value="NZ_CP032548.1"/>
</dbReference>